<comment type="caution">
    <text evidence="1">The sequence shown here is derived from an EMBL/GenBank/DDBJ whole genome shotgun (WGS) entry which is preliminary data.</text>
</comment>
<keyword evidence="2" id="KW-1185">Reference proteome</keyword>
<protein>
    <submittedName>
        <fullName evidence="1">Uncharacterized protein</fullName>
    </submittedName>
</protein>
<organism evidence="1 2">
    <name type="scientific">Durusdinium trenchii</name>
    <dbReference type="NCBI Taxonomy" id="1381693"/>
    <lineage>
        <taxon>Eukaryota</taxon>
        <taxon>Sar</taxon>
        <taxon>Alveolata</taxon>
        <taxon>Dinophyceae</taxon>
        <taxon>Suessiales</taxon>
        <taxon>Symbiodiniaceae</taxon>
        <taxon>Durusdinium</taxon>
    </lineage>
</organism>
<name>A0ABP0LBV9_9DINO</name>
<evidence type="ECO:0000313" key="1">
    <source>
        <dbReference type="EMBL" id="CAK9036655.1"/>
    </source>
</evidence>
<accession>A0ABP0LBV9</accession>
<proteinExistence type="predicted"/>
<sequence length="105" mass="11838">MNNDSICLKLMCVCATKGHLLEMMWTGESVINFPGTDYHILWRKSLLDPAMNWSSYVTTIDIAGELFGLSTLFLGVEFYRNNTNHFSKQNGFSPIPEPVSMKSAI</sequence>
<dbReference type="EMBL" id="CAXAMN010011914">
    <property type="protein sequence ID" value="CAK9036655.1"/>
    <property type="molecule type" value="Genomic_DNA"/>
</dbReference>
<gene>
    <name evidence="1" type="ORF">CCMP2556_LOCUS20371</name>
</gene>
<reference evidence="1 2" key="1">
    <citation type="submission" date="2024-02" db="EMBL/GenBank/DDBJ databases">
        <authorList>
            <person name="Chen Y."/>
            <person name="Shah S."/>
            <person name="Dougan E. K."/>
            <person name="Thang M."/>
            <person name="Chan C."/>
        </authorList>
    </citation>
    <scope>NUCLEOTIDE SEQUENCE [LARGE SCALE GENOMIC DNA]</scope>
</reference>
<evidence type="ECO:0000313" key="2">
    <source>
        <dbReference type="Proteomes" id="UP001642484"/>
    </source>
</evidence>
<dbReference type="Proteomes" id="UP001642484">
    <property type="component" value="Unassembled WGS sequence"/>
</dbReference>